<reference evidence="7 8" key="1">
    <citation type="journal article" date="2015" name="Genome Announc.">
        <title>Expanding the biotechnology potential of lactobacilli through comparative genomics of 213 strains and associated genera.</title>
        <authorList>
            <person name="Sun Z."/>
            <person name="Harris H.M."/>
            <person name="McCann A."/>
            <person name="Guo C."/>
            <person name="Argimon S."/>
            <person name="Zhang W."/>
            <person name="Yang X."/>
            <person name="Jeffery I.B."/>
            <person name="Cooney J.C."/>
            <person name="Kagawa T.F."/>
            <person name="Liu W."/>
            <person name="Song Y."/>
            <person name="Salvetti E."/>
            <person name="Wrobel A."/>
            <person name="Rasinkangas P."/>
            <person name="Parkhill J."/>
            <person name="Rea M.C."/>
            <person name="O'Sullivan O."/>
            <person name="Ritari J."/>
            <person name="Douillard F.P."/>
            <person name="Paul Ross R."/>
            <person name="Yang R."/>
            <person name="Briner A.E."/>
            <person name="Felis G.E."/>
            <person name="de Vos W.M."/>
            <person name="Barrangou R."/>
            <person name="Klaenhammer T.R."/>
            <person name="Caufield P.W."/>
            <person name="Cui Y."/>
            <person name="Zhang H."/>
            <person name="O'Toole P.W."/>
        </authorList>
    </citation>
    <scope>NUCLEOTIDE SEQUENCE [LARGE SCALE GENOMIC DNA]</scope>
    <source>
        <strain evidence="7 8">DSM 19394</strain>
    </source>
</reference>
<dbReference type="Proteomes" id="UP000051955">
    <property type="component" value="Unassembled WGS sequence"/>
</dbReference>
<comment type="caution">
    <text evidence="7">The sequence shown here is derived from an EMBL/GenBank/DDBJ whole genome shotgun (WGS) entry which is preliminary data.</text>
</comment>
<keyword evidence="3 5" id="KW-1133">Transmembrane helix</keyword>
<accession>A0A0R1LDX3</accession>
<evidence type="ECO:0000313" key="8">
    <source>
        <dbReference type="Proteomes" id="UP000051955"/>
    </source>
</evidence>
<sequence length="403" mass="44691">MLKTWIVTCETYLRQVKSWSFFFMVLGPFLMLGLTVGITYVSSRSNASSQNIAVIAKTPTLRQNFIAENPSNIDKQITTVSAAKQALHQNHLAGYLVLTQTDQRLQADYHGPKALSKGLKAQVQNYLAQTQQVKNYQQAKLTAKQQRLLQRTPKLTQHIAASTGTANLAKTISFWLIVTMIYIILVTYASITAQEIASDKGTKIMEIIFSSTTAVSYFVGKICGILLVILTQIAIYLLGGWAIYSWALSRPHLHAMWTQYHALVTAILHNLLNLNLLYLLVGVILFTLVAAYSGAVVAKAEDASKAAQPVVMLGMVGFFATFPFQNNLDALPVKIMSYVPFLSSYFMPMRIINGTVSLGTQLISLGLALLTIAALAGYIGRKYQHLMLQTDSHSVWQHLLKRR</sequence>
<evidence type="ECO:0000259" key="6">
    <source>
        <dbReference type="Pfam" id="PF12698"/>
    </source>
</evidence>
<keyword evidence="8" id="KW-1185">Reference proteome</keyword>
<dbReference type="GO" id="GO:0016020">
    <property type="term" value="C:membrane"/>
    <property type="evidence" value="ECO:0007669"/>
    <property type="project" value="UniProtKB-SubCell"/>
</dbReference>
<feature type="transmembrane region" description="Helical" evidence="5">
    <location>
        <begin position="214"/>
        <end position="244"/>
    </location>
</feature>
<gene>
    <name evidence="7" type="ORF">FD25_GL001319</name>
</gene>
<evidence type="ECO:0000256" key="5">
    <source>
        <dbReference type="SAM" id="Phobius"/>
    </source>
</evidence>
<protein>
    <submittedName>
        <fullName evidence="7">ABC-type Na+ efflux pump, permease component</fullName>
    </submittedName>
</protein>
<dbReference type="RefSeq" id="WP_057804705.1">
    <property type="nucleotide sequence ID" value="NZ_AZDV01000028.1"/>
</dbReference>
<evidence type="ECO:0000256" key="4">
    <source>
        <dbReference type="ARBA" id="ARBA00023136"/>
    </source>
</evidence>
<evidence type="ECO:0000256" key="2">
    <source>
        <dbReference type="ARBA" id="ARBA00022692"/>
    </source>
</evidence>
<feature type="transmembrane region" description="Helical" evidence="5">
    <location>
        <begin position="21"/>
        <end position="41"/>
    </location>
</feature>
<dbReference type="STRING" id="1423715.FD25_GL001319"/>
<dbReference type="EMBL" id="AZDV01000028">
    <property type="protein sequence ID" value="KRK93990.1"/>
    <property type="molecule type" value="Genomic_DNA"/>
</dbReference>
<name>A0A0R1LDX3_9LACO</name>
<feature type="domain" description="ABC-2 type transporter transmembrane" evidence="6">
    <location>
        <begin position="19"/>
        <end position="376"/>
    </location>
</feature>
<dbReference type="Pfam" id="PF12698">
    <property type="entry name" value="ABC2_membrane_3"/>
    <property type="match status" value="1"/>
</dbReference>
<dbReference type="OrthoDB" id="9768837at2"/>
<organism evidence="7 8">
    <name type="scientific">Levilactobacillus acidifarinae DSM 19394 = JCM 15949</name>
    <dbReference type="NCBI Taxonomy" id="1423715"/>
    <lineage>
        <taxon>Bacteria</taxon>
        <taxon>Bacillati</taxon>
        <taxon>Bacillota</taxon>
        <taxon>Bacilli</taxon>
        <taxon>Lactobacillales</taxon>
        <taxon>Lactobacillaceae</taxon>
        <taxon>Levilactobacillus</taxon>
    </lineage>
</organism>
<keyword evidence="4 5" id="KW-0472">Membrane</keyword>
<feature type="transmembrane region" description="Helical" evidence="5">
    <location>
        <begin position="276"/>
        <end position="298"/>
    </location>
</feature>
<dbReference type="AlphaFoldDB" id="A0A0R1LDX3"/>
<feature type="transmembrane region" description="Helical" evidence="5">
    <location>
        <begin position="310"/>
        <end position="328"/>
    </location>
</feature>
<feature type="transmembrane region" description="Helical" evidence="5">
    <location>
        <begin position="172"/>
        <end position="193"/>
    </location>
</feature>
<evidence type="ECO:0000256" key="1">
    <source>
        <dbReference type="ARBA" id="ARBA00004141"/>
    </source>
</evidence>
<comment type="subcellular location">
    <subcellularLocation>
        <location evidence="1">Membrane</location>
        <topology evidence="1">Multi-pass membrane protein</topology>
    </subcellularLocation>
</comment>
<feature type="transmembrane region" description="Helical" evidence="5">
    <location>
        <begin position="351"/>
        <end position="379"/>
    </location>
</feature>
<evidence type="ECO:0000256" key="3">
    <source>
        <dbReference type="ARBA" id="ARBA00022989"/>
    </source>
</evidence>
<proteinExistence type="predicted"/>
<dbReference type="InterPro" id="IPR013525">
    <property type="entry name" value="ABC2_TM"/>
</dbReference>
<dbReference type="GO" id="GO:0140359">
    <property type="term" value="F:ABC-type transporter activity"/>
    <property type="evidence" value="ECO:0007669"/>
    <property type="project" value="InterPro"/>
</dbReference>
<evidence type="ECO:0000313" key="7">
    <source>
        <dbReference type="EMBL" id="KRK93990.1"/>
    </source>
</evidence>
<dbReference type="PATRIC" id="fig|1423715.3.peg.1352"/>
<keyword evidence="2 5" id="KW-0812">Transmembrane</keyword>